<dbReference type="EMBL" id="CYTW01000002">
    <property type="protein sequence ID" value="CUK01584.1"/>
    <property type="molecule type" value="Genomic_DNA"/>
</dbReference>
<dbReference type="InterPro" id="IPR006311">
    <property type="entry name" value="TAT_signal"/>
</dbReference>
<evidence type="ECO:0008006" key="4">
    <source>
        <dbReference type="Google" id="ProtNLM"/>
    </source>
</evidence>
<accession>A0A0P1ISK7</accession>
<dbReference type="RefSeq" id="WP_058311639.1">
    <property type="nucleotide sequence ID" value="NZ_CYTW01000002.1"/>
</dbReference>
<evidence type="ECO:0000256" key="1">
    <source>
        <dbReference type="SAM" id="SignalP"/>
    </source>
</evidence>
<proteinExistence type="predicted"/>
<dbReference type="AlphaFoldDB" id="A0A0P1ISK7"/>
<protein>
    <recommendedName>
        <fullName evidence="4">DUF2846 domain-containing protein</fullName>
    </recommendedName>
</protein>
<gene>
    <name evidence="2" type="ORF">PH7735_02472</name>
</gene>
<feature type="signal peptide" evidence="1">
    <location>
        <begin position="1"/>
        <end position="25"/>
    </location>
</feature>
<dbReference type="PROSITE" id="PS51318">
    <property type="entry name" value="TAT"/>
    <property type="match status" value="1"/>
</dbReference>
<organism evidence="2 3">
    <name type="scientific">Shimia thalassica</name>
    <dbReference type="NCBI Taxonomy" id="1715693"/>
    <lineage>
        <taxon>Bacteria</taxon>
        <taxon>Pseudomonadati</taxon>
        <taxon>Pseudomonadota</taxon>
        <taxon>Alphaproteobacteria</taxon>
        <taxon>Rhodobacterales</taxon>
        <taxon>Roseobacteraceae</taxon>
    </lineage>
</organism>
<evidence type="ECO:0000313" key="2">
    <source>
        <dbReference type="EMBL" id="CUK01584.1"/>
    </source>
</evidence>
<name>A0A0P1ISK7_9RHOB</name>
<dbReference type="GeneID" id="83881492"/>
<keyword evidence="3" id="KW-1185">Reference proteome</keyword>
<evidence type="ECO:0000313" key="3">
    <source>
        <dbReference type="Proteomes" id="UP000051870"/>
    </source>
</evidence>
<keyword evidence="1" id="KW-0732">Signal</keyword>
<sequence length="135" mass="13827">MTKFTRRGLLAVSAAAAILPATAFAASVPAPAAGKGLIVFYRGGSAAGNAARFDIADANGNVVAHMQRGAVQPVSVSPGAHEFSVPDANNTSGVIEVAAGQTVFVECYLDAATFAGKLQFRIQPEAKAMKTISKY</sequence>
<dbReference type="Proteomes" id="UP000051870">
    <property type="component" value="Unassembled WGS sequence"/>
</dbReference>
<reference evidence="3" key="1">
    <citation type="submission" date="2015-09" db="EMBL/GenBank/DDBJ databases">
        <authorList>
            <person name="Rodrigo-Torres Lidia"/>
            <person name="Arahal R.David."/>
        </authorList>
    </citation>
    <scope>NUCLEOTIDE SEQUENCE [LARGE SCALE GENOMIC DNA]</scope>
    <source>
        <strain evidence="3">CECT 7735</strain>
    </source>
</reference>
<feature type="chain" id="PRO_5006065566" description="DUF2846 domain-containing protein" evidence="1">
    <location>
        <begin position="26"/>
        <end position="135"/>
    </location>
</feature>